<dbReference type="GO" id="GO:0003747">
    <property type="term" value="F:translation release factor activity"/>
    <property type="evidence" value="ECO:0007669"/>
    <property type="project" value="InterPro"/>
</dbReference>
<dbReference type="Gene3D" id="3.30.160.20">
    <property type="match status" value="1"/>
</dbReference>
<proteinExistence type="inferred from homology"/>
<dbReference type="PANTHER" id="PTHR43804">
    <property type="entry name" value="LD18447P"/>
    <property type="match status" value="1"/>
</dbReference>
<sequence length="122" mass="13563">MNTTDSAVRITHLPTGVVVAMQDEKSQIQNREKAMRVLRSRLLQAEQEKQAAEASGARKAQTGGGGRSEKVRTYNFKENRLSDHRIGLTLYKLDKVLGGELDEVIDALVADERATQLAERDI</sequence>
<evidence type="ECO:0000256" key="3">
    <source>
        <dbReference type="SAM" id="MobiDB-lite"/>
    </source>
</evidence>
<keyword evidence="2" id="KW-0488">Methylation</keyword>
<dbReference type="AlphaFoldDB" id="A0A6J7VMZ2"/>
<comment type="similarity">
    <text evidence="1">Belongs to the prokaryotic/mitochondrial release factor family.</text>
</comment>
<evidence type="ECO:0000256" key="2">
    <source>
        <dbReference type="ARBA" id="ARBA00022481"/>
    </source>
</evidence>
<reference evidence="5" key="1">
    <citation type="submission" date="2020-05" db="EMBL/GenBank/DDBJ databases">
        <authorList>
            <person name="Chiriac C."/>
            <person name="Salcher M."/>
            <person name="Ghai R."/>
            <person name="Kavagutti S V."/>
        </authorList>
    </citation>
    <scope>NUCLEOTIDE SEQUENCE</scope>
</reference>
<dbReference type="InterPro" id="IPR045853">
    <property type="entry name" value="Pep_chain_release_fac_I_sf"/>
</dbReference>
<dbReference type="Gene3D" id="3.30.70.1660">
    <property type="match status" value="1"/>
</dbReference>
<evidence type="ECO:0000259" key="4">
    <source>
        <dbReference type="Pfam" id="PF00472"/>
    </source>
</evidence>
<dbReference type="InterPro" id="IPR000352">
    <property type="entry name" value="Pep_chain_release_fac_I"/>
</dbReference>
<dbReference type="EMBL" id="CAFBRD010000113">
    <property type="protein sequence ID" value="CAB5078456.1"/>
    <property type="molecule type" value="Genomic_DNA"/>
</dbReference>
<dbReference type="PANTHER" id="PTHR43804:SF7">
    <property type="entry name" value="LD18447P"/>
    <property type="match status" value="1"/>
</dbReference>
<dbReference type="InterPro" id="IPR050057">
    <property type="entry name" value="Prokaryotic/Mito_RF"/>
</dbReference>
<feature type="region of interest" description="Disordered" evidence="3">
    <location>
        <begin position="48"/>
        <end position="71"/>
    </location>
</feature>
<evidence type="ECO:0000313" key="5">
    <source>
        <dbReference type="EMBL" id="CAB5078456.1"/>
    </source>
</evidence>
<accession>A0A6J7VMZ2</accession>
<feature type="domain" description="Prokaryotic-type class I peptide chain release factors" evidence="4">
    <location>
        <begin position="2"/>
        <end position="85"/>
    </location>
</feature>
<gene>
    <name evidence="5" type="ORF">UFOPK4371_01604</name>
</gene>
<organism evidence="5">
    <name type="scientific">freshwater metagenome</name>
    <dbReference type="NCBI Taxonomy" id="449393"/>
    <lineage>
        <taxon>unclassified sequences</taxon>
        <taxon>metagenomes</taxon>
        <taxon>ecological metagenomes</taxon>
    </lineage>
</organism>
<evidence type="ECO:0000256" key="1">
    <source>
        <dbReference type="ARBA" id="ARBA00010835"/>
    </source>
</evidence>
<protein>
    <submittedName>
        <fullName evidence="5">Unannotated protein</fullName>
    </submittedName>
</protein>
<name>A0A6J7VMZ2_9ZZZZ</name>
<dbReference type="Pfam" id="PF00472">
    <property type="entry name" value="RF-1"/>
    <property type="match status" value="1"/>
</dbReference>
<dbReference type="SUPFAM" id="SSF75620">
    <property type="entry name" value="Release factor"/>
    <property type="match status" value="1"/>
</dbReference>